<dbReference type="Pfam" id="PF07819">
    <property type="entry name" value="PGAP1"/>
    <property type="match status" value="1"/>
</dbReference>
<dbReference type="RefSeq" id="WP_073709673.1">
    <property type="nucleotide sequence ID" value="NZ_MQSV01000005.1"/>
</dbReference>
<dbReference type="STRING" id="1921764.BSR28_04775"/>
<evidence type="ECO:0000259" key="1">
    <source>
        <dbReference type="Pfam" id="PF07819"/>
    </source>
</evidence>
<dbReference type="GO" id="GO:0016788">
    <property type="term" value="F:hydrolase activity, acting on ester bonds"/>
    <property type="evidence" value="ECO:0007669"/>
    <property type="project" value="InterPro"/>
</dbReference>
<protein>
    <recommendedName>
        <fullName evidence="1">GPI inositol-deacylase PGAP1-like alpha/beta domain-containing protein</fullName>
    </recommendedName>
</protein>
<feature type="domain" description="GPI inositol-deacylase PGAP1-like alpha/beta" evidence="1">
    <location>
        <begin position="345"/>
        <end position="400"/>
    </location>
</feature>
<evidence type="ECO:0000313" key="2">
    <source>
        <dbReference type="EMBL" id="OKL46651.1"/>
    </source>
</evidence>
<dbReference type="EMBL" id="MQSV01000005">
    <property type="protein sequence ID" value="OKL46651.1"/>
    <property type="molecule type" value="Genomic_DNA"/>
</dbReference>
<proteinExistence type="predicted"/>
<dbReference type="InterPro" id="IPR029058">
    <property type="entry name" value="AB_hydrolase_fold"/>
</dbReference>
<comment type="caution">
    <text evidence="2">The sequence shown here is derived from an EMBL/GenBank/DDBJ whole genome shotgun (WGS) entry which is preliminary data.</text>
</comment>
<dbReference type="Gene3D" id="3.40.50.1820">
    <property type="entry name" value="alpha/beta hydrolase"/>
    <property type="match status" value="1"/>
</dbReference>
<sequence>MAREIKETRDIGWTPWPKQSLSERTFRSVTSRLARLPEYQEKAKSLPPILGIGARLGASVAESTVSVIPILPKSWSEAIGTRADERWAEGIEDMQEFFFDRPWLYETVVHSISRAAGLGAWTVKEIINLLEGNITNRQKRQRLQEIKEAVPSTGYRSFMKAYLLVATALGYFRGGKVEVRKICVDGEFLPVKFVPPFVRTNTFDDPRKDGLWADTNNPEHPLGKMGEPKNPILLEGRVPSPMPVNFEMRRLDPPQTLADGIADIDDLYWSSGAGMVVKVVKVGEEARRRWIVIVPGTDHMAPITMANPADTESNVREMLGLRSAARAGVEHAMIKAFNEAGIRPEERQAERVLMIGHSQGGVTAHAMAADPNCAINVTHVLTIGSPSRSIKLPEDVWNVSLEHTQDMIPWMDGVPTEFIDDRIRVIRVLEKPQSNPLYYAHSTGTYLETVKILEARTRQKITDAARGGQPLDRTGRAVLELMTMLPEPEEPVKTILYEVAQHVLPKKNLPAISPKKGLRK</sequence>
<evidence type="ECO:0000313" key="3">
    <source>
        <dbReference type="Proteomes" id="UP000186785"/>
    </source>
</evidence>
<dbReference type="SUPFAM" id="SSF53474">
    <property type="entry name" value="alpha/beta-Hydrolases"/>
    <property type="match status" value="1"/>
</dbReference>
<dbReference type="InterPro" id="IPR012908">
    <property type="entry name" value="PGAP1-ab_dom-like"/>
</dbReference>
<name>A0A1Q5PKF0_9ACTO</name>
<dbReference type="AlphaFoldDB" id="A0A1Q5PKF0"/>
<reference evidence="2 3" key="1">
    <citation type="submission" date="2016-11" db="EMBL/GenBank/DDBJ databases">
        <title>Actinomyces gypaetusis sp. nov. isolated from the vulture Gypaetus barbatus in Qinghai Tibet Plateau China.</title>
        <authorList>
            <person name="Meng X."/>
        </authorList>
    </citation>
    <scope>NUCLEOTIDE SEQUENCE [LARGE SCALE GENOMIC DNA]</scope>
    <source>
        <strain evidence="2 3">VUL4_2</strain>
    </source>
</reference>
<gene>
    <name evidence="2" type="ORF">BSR29_07495</name>
</gene>
<accession>A0A1Q5PKF0</accession>
<organism evidence="2 3">
    <name type="scientific">Boudabousia liubingyangii</name>
    <dbReference type="NCBI Taxonomy" id="1921764"/>
    <lineage>
        <taxon>Bacteria</taxon>
        <taxon>Bacillati</taxon>
        <taxon>Actinomycetota</taxon>
        <taxon>Actinomycetes</taxon>
        <taxon>Actinomycetales</taxon>
        <taxon>Actinomycetaceae</taxon>
        <taxon>Boudabousia</taxon>
    </lineage>
</organism>
<dbReference type="OrthoDB" id="5095936at2"/>
<dbReference type="Proteomes" id="UP000186785">
    <property type="component" value="Unassembled WGS sequence"/>
</dbReference>
<keyword evidence="3" id="KW-1185">Reference proteome</keyword>